<evidence type="ECO:0000313" key="2">
    <source>
        <dbReference type="Proteomes" id="UP001243009"/>
    </source>
</evidence>
<protein>
    <submittedName>
        <fullName evidence="1">Uncharacterized protein</fullName>
    </submittedName>
</protein>
<reference evidence="1 2" key="1">
    <citation type="submission" date="2023-08" db="EMBL/GenBank/DDBJ databases">
        <title>The draft genome sequence of Paracraurococcus sp. LOR1-02.</title>
        <authorList>
            <person name="Kingkaew E."/>
            <person name="Tanasupawat S."/>
        </authorList>
    </citation>
    <scope>NUCLEOTIDE SEQUENCE [LARGE SCALE GENOMIC DNA]</scope>
    <source>
        <strain evidence="1 2">LOR1-02</strain>
    </source>
</reference>
<accession>A0ABT9E852</accession>
<evidence type="ECO:0000313" key="1">
    <source>
        <dbReference type="EMBL" id="MDO9712382.1"/>
    </source>
</evidence>
<dbReference type="EMBL" id="JAUTWS010000046">
    <property type="protein sequence ID" value="MDO9712382.1"/>
    <property type="molecule type" value="Genomic_DNA"/>
</dbReference>
<name>A0ABT9E852_9PROT</name>
<gene>
    <name evidence="1" type="ORF">Q7A36_28830</name>
</gene>
<comment type="caution">
    <text evidence="1">The sequence shown here is derived from an EMBL/GenBank/DDBJ whole genome shotgun (WGS) entry which is preliminary data.</text>
</comment>
<organism evidence="1 2">
    <name type="scientific">Paracraurococcus lichenis</name>
    <dbReference type="NCBI Taxonomy" id="3064888"/>
    <lineage>
        <taxon>Bacteria</taxon>
        <taxon>Pseudomonadati</taxon>
        <taxon>Pseudomonadota</taxon>
        <taxon>Alphaproteobacteria</taxon>
        <taxon>Acetobacterales</taxon>
        <taxon>Roseomonadaceae</taxon>
        <taxon>Paracraurococcus</taxon>
    </lineage>
</organism>
<dbReference type="Proteomes" id="UP001243009">
    <property type="component" value="Unassembled WGS sequence"/>
</dbReference>
<dbReference type="RefSeq" id="WP_305107237.1">
    <property type="nucleotide sequence ID" value="NZ_JAUTWS010000046.1"/>
</dbReference>
<keyword evidence="2" id="KW-1185">Reference proteome</keyword>
<proteinExistence type="predicted"/>
<sequence length="155" mass="16534">MRTSPFVLDTISEVLGTVVARNGAVRDSGECWLNSHEVVHDGLGNGFTVRAALHPGEARDAARDLLDGLAAHGLAVHRQIPRGGNSLSARLLRLVDELGDAAGDADQVVRIADALSALAVEAQHRDDAVVPAHLRQQVRDIPASVARLAEHRRRA</sequence>